<protein>
    <submittedName>
        <fullName evidence="1">Uncharacterized protein</fullName>
    </submittedName>
</protein>
<name>A0AAU8B200_9CAUD</name>
<sequence length="96" mass="11737">MKMIENYKTKKYAKINDKLEKDVESARLLYSTSDTTIKELRMNVMTFQKLMKYSHEFNKNVEVFEAYRGQWYTYKNIYIMLDRKMRSNKFILVIVP</sequence>
<organism evidence="1">
    <name type="scientific">Dulem virus 36</name>
    <dbReference type="NCBI Taxonomy" id="3145754"/>
    <lineage>
        <taxon>Viruses</taxon>
        <taxon>Duplodnaviria</taxon>
        <taxon>Heunggongvirae</taxon>
        <taxon>Uroviricota</taxon>
        <taxon>Caudoviricetes</taxon>
    </lineage>
</organism>
<proteinExistence type="predicted"/>
<dbReference type="EMBL" id="PP511521">
    <property type="protein sequence ID" value="XCD05020.1"/>
    <property type="molecule type" value="Genomic_DNA"/>
</dbReference>
<reference evidence="1" key="1">
    <citation type="submission" date="2024-03" db="EMBL/GenBank/DDBJ databases">
        <title>Diverse circular DNA viruses in blood, oral, and fecal samples of captive lemurs.</title>
        <authorList>
            <person name="Paietta E.N."/>
            <person name="Kraberger S."/>
            <person name="Lund M.C."/>
            <person name="Custer J.M."/>
            <person name="Vargas K.M."/>
            <person name="Ehmke E.E."/>
            <person name="Yoder A.D."/>
            <person name="Varsani A."/>
        </authorList>
    </citation>
    <scope>NUCLEOTIDE SEQUENCE</scope>
    <source>
        <strain evidence="1">Duke_24FS_3</strain>
    </source>
</reference>
<evidence type="ECO:0000313" key="1">
    <source>
        <dbReference type="EMBL" id="XCD05020.1"/>
    </source>
</evidence>
<accession>A0AAU8B200</accession>